<evidence type="ECO:0000256" key="1">
    <source>
        <dbReference type="ARBA" id="ARBA00004370"/>
    </source>
</evidence>
<keyword evidence="3" id="KW-0472">Membrane</keyword>
<comment type="subcellular location">
    <subcellularLocation>
        <location evidence="1">Membrane</location>
    </subcellularLocation>
</comment>
<organism evidence="4">
    <name type="scientific">Oppiella nova</name>
    <dbReference type="NCBI Taxonomy" id="334625"/>
    <lineage>
        <taxon>Eukaryota</taxon>
        <taxon>Metazoa</taxon>
        <taxon>Ecdysozoa</taxon>
        <taxon>Arthropoda</taxon>
        <taxon>Chelicerata</taxon>
        <taxon>Arachnida</taxon>
        <taxon>Acari</taxon>
        <taxon>Acariformes</taxon>
        <taxon>Sarcoptiformes</taxon>
        <taxon>Oribatida</taxon>
        <taxon>Brachypylina</taxon>
        <taxon>Oppioidea</taxon>
        <taxon>Oppiidae</taxon>
        <taxon>Oppiella</taxon>
    </lineage>
</organism>
<dbReference type="GO" id="GO:0016020">
    <property type="term" value="C:membrane"/>
    <property type="evidence" value="ECO:0007669"/>
    <property type="project" value="UniProtKB-SubCell"/>
</dbReference>
<dbReference type="Proteomes" id="UP000728032">
    <property type="component" value="Unassembled WGS sequence"/>
</dbReference>
<protein>
    <submittedName>
        <fullName evidence="4">Uncharacterized protein</fullName>
    </submittedName>
</protein>
<evidence type="ECO:0000256" key="3">
    <source>
        <dbReference type="ARBA" id="ARBA00023136"/>
    </source>
</evidence>
<sequence length="130" mass="13732">MSSSDSTIRQLAIGAVDLMAGSAGGVATVLVGQPLDTIKDGWFRGLYAGTAPALAANVAENSVLFCAYGFCQQTVCHVRQSQTLTPIDNALAVQWPHHLSYDQGSIMSNKSTAPMANCLIVLSDEDIVHH</sequence>
<keyword evidence="2" id="KW-0812">Transmembrane</keyword>
<reference evidence="4" key="1">
    <citation type="submission" date="2020-11" db="EMBL/GenBank/DDBJ databases">
        <authorList>
            <person name="Tran Van P."/>
        </authorList>
    </citation>
    <scope>NUCLEOTIDE SEQUENCE</scope>
</reference>
<keyword evidence="5" id="KW-1185">Reference proteome</keyword>
<dbReference type="InterPro" id="IPR023395">
    <property type="entry name" value="MCP_dom_sf"/>
</dbReference>
<proteinExistence type="predicted"/>
<name>A0A7R9LWP7_9ACAR</name>
<evidence type="ECO:0000256" key="2">
    <source>
        <dbReference type="ARBA" id="ARBA00022692"/>
    </source>
</evidence>
<dbReference type="AlphaFoldDB" id="A0A7R9LWP7"/>
<accession>A0A7R9LWP7</accession>
<dbReference type="Gene3D" id="1.50.40.10">
    <property type="entry name" value="Mitochondrial carrier domain"/>
    <property type="match status" value="1"/>
</dbReference>
<evidence type="ECO:0000313" key="4">
    <source>
        <dbReference type="EMBL" id="CAD7649362.1"/>
    </source>
</evidence>
<dbReference type="EMBL" id="OC918417">
    <property type="protein sequence ID" value="CAD7649362.1"/>
    <property type="molecule type" value="Genomic_DNA"/>
</dbReference>
<dbReference type="EMBL" id="CAJPVJ010003592">
    <property type="protein sequence ID" value="CAG2167753.1"/>
    <property type="molecule type" value="Genomic_DNA"/>
</dbReference>
<evidence type="ECO:0000313" key="5">
    <source>
        <dbReference type="Proteomes" id="UP000728032"/>
    </source>
</evidence>
<gene>
    <name evidence="4" type="ORF">ONB1V03_LOCUS7250</name>
</gene>
<dbReference type="SUPFAM" id="SSF103506">
    <property type="entry name" value="Mitochondrial carrier"/>
    <property type="match status" value="1"/>
</dbReference>
<dbReference type="OrthoDB" id="409586at2759"/>